<comment type="caution">
    <text evidence="1">The sequence shown here is derived from an EMBL/GenBank/DDBJ whole genome shotgun (WGS) entry which is preliminary data.</text>
</comment>
<organism evidence="1">
    <name type="scientific">marine sediment metagenome</name>
    <dbReference type="NCBI Taxonomy" id="412755"/>
    <lineage>
        <taxon>unclassified sequences</taxon>
        <taxon>metagenomes</taxon>
        <taxon>ecological metagenomes</taxon>
    </lineage>
</organism>
<sequence length="92" mass="9924">MVTSSSKTTKPIIVQYGIYVNGALKHYYMTDLIGRGAASYTRTTMRAEEVLSLSTGDVVSLRARQSFSSGITGTATTGYVYANSTMPSLLRT</sequence>
<dbReference type="EMBL" id="LAZR01051900">
    <property type="protein sequence ID" value="KKK84154.1"/>
    <property type="molecule type" value="Genomic_DNA"/>
</dbReference>
<evidence type="ECO:0000313" key="1">
    <source>
        <dbReference type="EMBL" id="KKK84154.1"/>
    </source>
</evidence>
<dbReference type="AlphaFoldDB" id="A0A0F9B0H5"/>
<name>A0A0F9B0H5_9ZZZZ</name>
<proteinExistence type="predicted"/>
<accession>A0A0F9B0H5</accession>
<reference evidence="1" key="1">
    <citation type="journal article" date="2015" name="Nature">
        <title>Complex archaea that bridge the gap between prokaryotes and eukaryotes.</title>
        <authorList>
            <person name="Spang A."/>
            <person name="Saw J.H."/>
            <person name="Jorgensen S.L."/>
            <person name="Zaremba-Niedzwiedzka K."/>
            <person name="Martijn J."/>
            <person name="Lind A.E."/>
            <person name="van Eijk R."/>
            <person name="Schleper C."/>
            <person name="Guy L."/>
            <person name="Ettema T.J."/>
        </authorList>
    </citation>
    <scope>NUCLEOTIDE SEQUENCE</scope>
</reference>
<gene>
    <name evidence="1" type="ORF">LCGC14_2786190</name>
</gene>
<protein>
    <submittedName>
        <fullName evidence="1">Uncharacterized protein</fullName>
    </submittedName>
</protein>
<feature type="non-terminal residue" evidence="1">
    <location>
        <position position="92"/>
    </location>
</feature>